<evidence type="ECO:0000256" key="5">
    <source>
        <dbReference type="ARBA" id="ARBA00022801"/>
    </source>
</evidence>
<dbReference type="GO" id="GO:0004555">
    <property type="term" value="F:alpha,alpha-trehalase activity"/>
    <property type="evidence" value="ECO:0007669"/>
    <property type="project" value="UniProtKB-EC"/>
</dbReference>
<protein>
    <recommendedName>
        <fullName evidence="4">Trehalase</fullName>
        <ecNumber evidence="3">3.2.1.28</ecNumber>
    </recommendedName>
    <alternativeName>
        <fullName evidence="8">Alpha,alpha-trehalase</fullName>
    </alternativeName>
    <alternativeName>
        <fullName evidence="9">Alpha,alpha-trehalose glucohydrolase</fullName>
    </alternativeName>
</protein>
<comment type="similarity">
    <text evidence="2">Belongs to the glycosyl hydrolase 15 family.</text>
</comment>
<comment type="pathway">
    <text evidence="11">Glycan degradation; trehalose degradation; D-glucose from alpha,alpha-trehalose: step 1/1.</text>
</comment>
<proteinExistence type="inferred from homology"/>
<comment type="catalytic activity">
    <reaction evidence="1">
        <text>alpha,alpha-trehalose + H2O = alpha-D-glucose + beta-D-glucose</text>
        <dbReference type="Rhea" id="RHEA:32675"/>
        <dbReference type="ChEBI" id="CHEBI:15377"/>
        <dbReference type="ChEBI" id="CHEBI:15903"/>
        <dbReference type="ChEBI" id="CHEBI:16551"/>
        <dbReference type="ChEBI" id="CHEBI:17925"/>
        <dbReference type="EC" id="3.2.1.28"/>
    </reaction>
</comment>
<accession>A0A1B9BUR5</accession>
<dbReference type="GO" id="GO:0005993">
    <property type="term" value="P:trehalose catabolic process"/>
    <property type="evidence" value="ECO:0007669"/>
    <property type="project" value="UniProtKB-ARBA"/>
</dbReference>
<evidence type="ECO:0000259" key="12">
    <source>
        <dbReference type="Pfam" id="PF00723"/>
    </source>
</evidence>
<dbReference type="RefSeq" id="WP_065414335.1">
    <property type="nucleotide sequence ID" value="NZ_MASQ01000143.1"/>
</dbReference>
<evidence type="ECO:0000313" key="14">
    <source>
        <dbReference type="EMBL" id="OCB01410.1"/>
    </source>
</evidence>
<dbReference type="EMBL" id="MASQ01000143">
    <property type="protein sequence ID" value="OCB01410.1"/>
    <property type="molecule type" value="Genomic_DNA"/>
</dbReference>
<gene>
    <name evidence="14" type="ORF">BBC27_04100</name>
</gene>
<dbReference type="InterPro" id="IPR045582">
    <property type="entry name" value="Trehalase-like_N"/>
</dbReference>
<evidence type="ECO:0000256" key="7">
    <source>
        <dbReference type="ARBA" id="ARBA00023295"/>
    </source>
</evidence>
<evidence type="ECO:0000256" key="10">
    <source>
        <dbReference type="ARBA" id="ARBA00053030"/>
    </source>
</evidence>
<dbReference type="PANTHER" id="PTHR31616:SF0">
    <property type="entry name" value="GLUCAN 1,4-ALPHA-GLUCOSIDASE"/>
    <property type="match status" value="1"/>
</dbReference>
<evidence type="ECO:0000256" key="9">
    <source>
        <dbReference type="ARBA" id="ARBA00031637"/>
    </source>
</evidence>
<dbReference type="AlphaFoldDB" id="A0A1B9BUR5"/>
<evidence type="ECO:0000256" key="11">
    <source>
        <dbReference type="ARBA" id="ARBA00060615"/>
    </source>
</evidence>
<evidence type="ECO:0000256" key="2">
    <source>
        <dbReference type="ARBA" id="ARBA00006188"/>
    </source>
</evidence>
<reference evidence="14 15" key="1">
    <citation type="submission" date="2016-07" db="EMBL/GenBank/DDBJ databases">
        <title>Draft genome of a psychrotolerant acidophile Acidithiobacillus ferrivorans strain YL15.</title>
        <authorList>
            <person name="Peng T."/>
            <person name="Ma L."/>
            <person name="Nan M."/>
            <person name="An N."/>
            <person name="Wang M."/>
            <person name="Qiu G."/>
            <person name="Zeng W."/>
        </authorList>
    </citation>
    <scope>NUCLEOTIDE SEQUENCE [LARGE SCALE GENOMIC DNA]</scope>
    <source>
        <strain evidence="14 15">YL15</strain>
    </source>
</reference>
<dbReference type="InterPro" id="IPR008928">
    <property type="entry name" value="6-hairpin_glycosidase_sf"/>
</dbReference>
<dbReference type="InterPro" id="IPR012341">
    <property type="entry name" value="6hp_glycosidase-like_sf"/>
</dbReference>
<feature type="domain" description="GH15-like" evidence="12">
    <location>
        <begin position="216"/>
        <end position="580"/>
    </location>
</feature>
<evidence type="ECO:0000256" key="1">
    <source>
        <dbReference type="ARBA" id="ARBA00001576"/>
    </source>
</evidence>
<feature type="domain" description="Trehalase-like N-terminal" evidence="13">
    <location>
        <begin position="3"/>
        <end position="194"/>
    </location>
</feature>
<evidence type="ECO:0000256" key="3">
    <source>
        <dbReference type="ARBA" id="ARBA00012757"/>
    </source>
</evidence>
<dbReference type="SUPFAM" id="SSF48208">
    <property type="entry name" value="Six-hairpin glycosidases"/>
    <property type="match status" value="1"/>
</dbReference>
<keyword evidence="7" id="KW-0326">Glycosidase</keyword>
<dbReference type="InterPro" id="IPR011613">
    <property type="entry name" value="GH15-like"/>
</dbReference>
<evidence type="ECO:0000256" key="4">
    <source>
        <dbReference type="ARBA" id="ARBA00019905"/>
    </source>
</evidence>
<dbReference type="Gene3D" id="1.50.10.10">
    <property type="match status" value="1"/>
</dbReference>
<dbReference type="FunFam" id="1.50.10.10:FF:000005">
    <property type="entry name" value="Glycosyl hydrolase, glucoamylase"/>
    <property type="match status" value="1"/>
</dbReference>
<evidence type="ECO:0000256" key="6">
    <source>
        <dbReference type="ARBA" id="ARBA00023277"/>
    </source>
</evidence>
<dbReference type="EC" id="3.2.1.28" evidence="3"/>
<evidence type="ECO:0000256" key="8">
    <source>
        <dbReference type="ARBA" id="ARBA00030473"/>
    </source>
</evidence>
<comment type="caution">
    <text evidence="14">The sequence shown here is derived from an EMBL/GenBank/DDBJ whole genome shotgun (WGS) entry which is preliminary data.</text>
</comment>
<sequence>MPLPIEDYALIGDCHTAALVGSDGSIDWLCFPRFDSGACFAALLGEPEHGRWLIAPVAEVRNIRRKYRPGTLILETDFEADAGAVRIIDFMSLSEDRWDVLRIVEGLRGRVAMRMELIIRFDYGSIMPWVQRSGGTLLASAGPDRLELRSGVAVHGENMKTVAEFHVSKSERISFALNYRPSYKAAQPAIDPEQELMVTGNEWRKWSKRCTYEGRWRDAVLRSLITLKALTYAPTGGIVAAPTTSLPEQHGGVRNWDYRYCWLRDATFTLNALLLAGYHEEAVAWREWLLRAIAGSPEDLQILYSVTGERRLEEYEVDWLPGYGGAAPVRLGNAASKQFQLDVYGEVMNTLHLARTVGLDPEPDAWRVQVALLQFLESNWQQPDDGIWEMRGPQRHYTYSKVMAWVAFDRAVKDVEAFELDGPVERWRQVRDAIHAQVCSEGYDAQRNTFVQFYGAPHLDASLLLIPQVGFLPSDDPRVLGTIEAIKRDLVVDGLVLRYKTDADVDALPSGEGAFLPCSYWLAGSLALIGRREEAEALFERLLGLSNDVGLLAEEYDTRGRCMLGNFPQALTHTALINTAYLLSIPEEQAKRASETGERPAAVVQTS</sequence>
<dbReference type="Pfam" id="PF00723">
    <property type="entry name" value="Glyco_hydro_15"/>
    <property type="match status" value="1"/>
</dbReference>
<keyword evidence="6" id="KW-0119">Carbohydrate metabolism</keyword>
<dbReference type="PANTHER" id="PTHR31616">
    <property type="entry name" value="TREHALASE"/>
    <property type="match status" value="1"/>
</dbReference>
<dbReference type="Pfam" id="PF19291">
    <property type="entry name" value="TREH_N"/>
    <property type="match status" value="1"/>
</dbReference>
<name>A0A1B9BUR5_9PROT</name>
<evidence type="ECO:0000259" key="13">
    <source>
        <dbReference type="Pfam" id="PF19291"/>
    </source>
</evidence>
<evidence type="ECO:0000313" key="15">
    <source>
        <dbReference type="Proteomes" id="UP000093129"/>
    </source>
</evidence>
<organism evidence="14 15">
    <name type="scientific">Acidithiobacillus ferrivorans</name>
    <dbReference type="NCBI Taxonomy" id="160808"/>
    <lineage>
        <taxon>Bacteria</taxon>
        <taxon>Pseudomonadati</taxon>
        <taxon>Pseudomonadota</taxon>
        <taxon>Acidithiobacillia</taxon>
        <taxon>Acidithiobacillales</taxon>
        <taxon>Acidithiobacillaceae</taxon>
        <taxon>Acidithiobacillus</taxon>
    </lineage>
</organism>
<dbReference type="Proteomes" id="UP000093129">
    <property type="component" value="Unassembled WGS sequence"/>
</dbReference>
<comment type="cofactor">
    <cofactor evidence="10">
        <name>phosphate</name>
        <dbReference type="ChEBI" id="CHEBI:43474"/>
    </cofactor>
</comment>
<keyword evidence="5" id="KW-0378">Hydrolase</keyword>